<gene>
    <name evidence="1" type="ORF">ACAOBT_LOCUS7797</name>
</gene>
<evidence type="ECO:0000313" key="1">
    <source>
        <dbReference type="EMBL" id="CAH1968352.1"/>
    </source>
</evidence>
<dbReference type="EMBL" id="CAKOFQ010006752">
    <property type="protein sequence ID" value="CAH1968352.1"/>
    <property type="molecule type" value="Genomic_DNA"/>
</dbReference>
<reference evidence="1" key="1">
    <citation type="submission" date="2022-03" db="EMBL/GenBank/DDBJ databases">
        <authorList>
            <person name="Sayadi A."/>
        </authorList>
    </citation>
    <scope>NUCLEOTIDE SEQUENCE</scope>
</reference>
<dbReference type="AlphaFoldDB" id="A0A9P0K9W4"/>
<comment type="caution">
    <text evidence="1">The sequence shown here is derived from an EMBL/GenBank/DDBJ whole genome shotgun (WGS) entry which is preliminary data.</text>
</comment>
<sequence length="55" mass="6489">MARFFKNHKSLETGRQKKEKKKLLSTVTNQLELTTHPSLQLSTEFNVLLDLFERL</sequence>
<protein>
    <submittedName>
        <fullName evidence="1">Uncharacterized protein</fullName>
    </submittedName>
</protein>
<proteinExistence type="predicted"/>
<accession>A0A9P0K9W4</accession>
<name>A0A9P0K9W4_ACAOB</name>
<dbReference type="Proteomes" id="UP001152888">
    <property type="component" value="Unassembled WGS sequence"/>
</dbReference>
<evidence type="ECO:0000313" key="2">
    <source>
        <dbReference type="Proteomes" id="UP001152888"/>
    </source>
</evidence>
<keyword evidence="2" id="KW-1185">Reference proteome</keyword>
<organism evidence="1 2">
    <name type="scientific">Acanthoscelides obtectus</name>
    <name type="common">Bean weevil</name>
    <name type="synonym">Bruchus obtectus</name>
    <dbReference type="NCBI Taxonomy" id="200917"/>
    <lineage>
        <taxon>Eukaryota</taxon>
        <taxon>Metazoa</taxon>
        <taxon>Ecdysozoa</taxon>
        <taxon>Arthropoda</taxon>
        <taxon>Hexapoda</taxon>
        <taxon>Insecta</taxon>
        <taxon>Pterygota</taxon>
        <taxon>Neoptera</taxon>
        <taxon>Endopterygota</taxon>
        <taxon>Coleoptera</taxon>
        <taxon>Polyphaga</taxon>
        <taxon>Cucujiformia</taxon>
        <taxon>Chrysomeloidea</taxon>
        <taxon>Chrysomelidae</taxon>
        <taxon>Bruchinae</taxon>
        <taxon>Bruchini</taxon>
        <taxon>Acanthoscelides</taxon>
    </lineage>
</organism>